<dbReference type="AlphaFoldDB" id="A0A3B0Y2V1"/>
<dbReference type="EMBL" id="UOFK01000064">
    <property type="protein sequence ID" value="VAW75015.1"/>
    <property type="molecule type" value="Genomic_DNA"/>
</dbReference>
<feature type="transmembrane region" description="Helical" evidence="6">
    <location>
        <begin position="111"/>
        <end position="129"/>
    </location>
</feature>
<feature type="transmembrane region" description="Helical" evidence="6">
    <location>
        <begin position="44"/>
        <end position="67"/>
    </location>
</feature>
<feature type="transmembrane region" description="Helical" evidence="6">
    <location>
        <begin position="226"/>
        <end position="246"/>
    </location>
</feature>
<dbReference type="PANTHER" id="PTHR42920:SF5">
    <property type="entry name" value="EAMA DOMAIN-CONTAINING PROTEIN"/>
    <property type="match status" value="1"/>
</dbReference>
<dbReference type="GO" id="GO:0005886">
    <property type="term" value="C:plasma membrane"/>
    <property type="evidence" value="ECO:0007669"/>
    <property type="project" value="UniProtKB-SubCell"/>
</dbReference>
<keyword evidence="4 6" id="KW-1133">Transmembrane helix</keyword>
<evidence type="ECO:0000256" key="1">
    <source>
        <dbReference type="ARBA" id="ARBA00004651"/>
    </source>
</evidence>
<evidence type="ECO:0000256" key="3">
    <source>
        <dbReference type="ARBA" id="ARBA00022692"/>
    </source>
</evidence>
<evidence type="ECO:0000256" key="6">
    <source>
        <dbReference type="SAM" id="Phobius"/>
    </source>
</evidence>
<feature type="transmembrane region" description="Helical" evidence="6">
    <location>
        <begin position="163"/>
        <end position="182"/>
    </location>
</feature>
<dbReference type="Pfam" id="PF00892">
    <property type="entry name" value="EamA"/>
    <property type="match status" value="2"/>
</dbReference>
<feature type="transmembrane region" description="Helical" evidence="6">
    <location>
        <begin position="258"/>
        <end position="277"/>
    </location>
</feature>
<dbReference type="InterPro" id="IPR037185">
    <property type="entry name" value="EmrE-like"/>
</dbReference>
<evidence type="ECO:0000259" key="7">
    <source>
        <dbReference type="Pfam" id="PF00892"/>
    </source>
</evidence>
<keyword evidence="2" id="KW-1003">Cell membrane</keyword>
<feature type="transmembrane region" description="Helical" evidence="6">
    <location>
        <begin position="283"/>
        <end position="304"/>
    </location>
</feature>
<reference evidence="8" key="1">
    <citation type="submission" date="2018-06" db="EMBL/GenBank/DDBJ databases">
        <authorList>
            <person name="Zhirakovskaya E."/>
        </authorList>
    </citation>
    <scope>NUCLEOTIDE SEQUENCE</scope>
</reference>
<keyword evidence="5 6" id="KW-0472">Membrane</keyword>
<sequence length="315" mass="33673">MENAQAAAQQRLIGSLMVLLAAVGFSAKAVLVKLAYAYSVELDAITLMTLRMLFALPFFLVVAFWLQRQTHIPAPTRRELGLIAVLGILGFYLASLLDFSGLAYIPAGLERLILFLYPTLVVVFSALFYRRSITIRERGALVLSYLGIVVVFLQPLAVIPARLWLGVALVFGSAVVFALYLILSGAQLRRSGSIAYTAYAMTAASLAAGVHFGVSHPVSALDLPLQVYGLALLMALLSTVLPAFLMHAGIHRIGAGPASIMGSAGPVATLFLAWWLLDEPLTLVQMAGTAMILAGVVFVSRAGAPTQKLKRIAMS</sequence>
<dbReference type="PANTHER" id="PTHR42920">
    <property type="entry name" value="OS03G0707200 PROTEIN-RELATED"/>
    <property type="match status" value="1"/>
</dbReference>
<gene>
    <name evidence="8" type="ORF">MNBD_GAMMA13-1509</name>
</gene>
<proteinExistence type="predicted"/>
<comment type="subcellular location">
    <subcellularLocation>
        <location evidence="1">Cell membrane</location>
        <topology evidence="1">Multi-pass membrane protein</topology>
    </subcellularLocation>
</comment>
<feature type="domain" description="EamA" evidence="7">
    <location>
        <begin position="165"/>
        <end position="300"/>
    </location>
</feature>
<feature type="transmembrane region" description="Helical" evidence="6">
    <location>
        <begin position="141"/>
        <end position="157"/>
    </location>
</feature>
<evidence type="ECO:0000256" key="5">
    <source>
        <dbReference type="ARBA" id="ARBA00023136"/>
    </source>
</evidence>
<dbReference type="InterPro" id="IPR051258">
    <property type="entry name" value="Diverse_Substrate_Transporter"/>
</dbReference>
<organism evidence="8">
    <name type="scientific">hydrothermal vent metagenome</name>
    <dbReference type="NCBI Taxonomy" id="652676"/>
    <lineage>
        <taxon>unclassified sequences</taxon>
        <taxon>metagenomes</taxon>
        <taxon>ecological metagenomes</taxon>
    </lineage>
</organism>
<keyword evidence="3 6" id="KW-0812">Transmembrane</keyword>
<dbReference type="SUPFAM" id="SSF103481">
    <property type="entry name" value="Multidrug resistance efflux transporter EmrE"/>
    <property type="match status" value="2"/>
</dbReference>
<protein>
    <submittedName>
        <fullName evidence="8">Permease of the drug/metabolite transporter (DMT) superfamily</fullName>
    </submittedName>
</protein>
<evidence type="ECO:0000256" key="4">
    <source>
        <dbReference type="ARBA" id="ARBA00022989"/>
    </source>
</evidence>
<dbReference type="Gene3D" id="1.10.3730.20">
    <property type="match status" value="1"/>
</dbReference>
<evidence type="ECO:0000313" key="8">
    <source>
        <dbReference type="EMBL" id="VAW75015.1"/>
    </source>
</evidence>
<dbReference type="InterPro" id="IPR000620">
    <property type="entry name" value="EamA_dom"/>
</dbReference>
<feature type="transmembrane region" description="Helical" evidence="6">
    <location>
        <begin position="79"/>
        <end position="105"/>
    </location>
</feature>
<feature type="transmembrane region" description="Helical" evidence="6">
    <location>
        <begin position="12"/>
        <end position="38"/>
    </location>
</feature>
<feature type="transmembrane region" description="Helical" evidence="6">
    <location>
        <begin position="194"/>
        <end position="214"/>
    </location>
</feature>
<feature type="domain" description="EamA" evidence="7">
    <location>
        <begin position="13"/>
        <end position="152"/>
    </location>
</feature>
<accession>A0A3B0Y2V1</accession>
<name>A0A3B0Y2V1_9ZZZZ</name>
<evidence type="ECO:0000256" key="2">
    <source>
        <dbReference type="ARBA" id="ARBA00022475"/>
    </source>
</evidence>